<dbReference type="GO" id="GO:0004089">
    <property type="term" value="F:carbonate dehydratase activity"/>
    <property type="evidence" value="ECO:0007669"/>
    <property type="project" value="UniProtKB-EC"/>
</dbReference>
<organism evidence="10 11">
    <name type="scientific">Gallionella capsiferriformans (strain ES-2)</name>
    <name type="common">Gallionella ferruginea capsiferriformans (strain ES-2)</name>
    <dbReference type="NCBI Taxonomy" id="395494"/>
    <lineage>
        <taxon>Bacteria</taxon>
        <taxon>Pseudomonadati</taxon>
        <taxon>Pseudomonadota</taxon>
        <taxon>Betaproteobacteria</taxon>
        <taxon>Nitrosomonadales</taxon>
        <taxon>Gallionellaceae</taxon>
        <taxon>Gallionella</taxon>
    </lineage>
</organism>
<feature type="binding site" evidence="9">
    <location>
        <position position="66"/>
    </location>
    <ligand>
        <name>Zn(2+)</name>
        <dbReference type="ChEBI" id="CHEBI:29105"/>
    </ligand>
</feature>
<protein>
    <recommendedName>
        <fullName evidence="3">Carbonic anhydrase</fullName>
        <ecNumber evidence="2">4.2.1.1</ecNumber>
    </recommendedName>
    <alternativeName>
        <fullName evidence="7">Carbonate dehydratase</fullName>
    </alternativeName>
</protein>
<dbReference type="Proteomes" id="UP000001235">
    <property type="component" value="Chromosome"/>
</dbReference>
<evidence type="ECO:0000313" key="11">
    <source>
        <dbReference type="Proteomes" id="UP000001235"/>
    </source>
</evidence>
<reference evidence="10 11" key="1">
    <citation type="submission" date="2010-08" db="EMBL/GenBank/DDBJ databases">
        <title>Complete sequence of Gallionella capsiferriformans ES-2.</title>
        <authorList>
            <consortium name="US DOE Joint Genome Institute"/>
            <person name="Lucas S."/>
            <person name="Copeland A."/>
            <person name="Lapidus A."/>
            <person name="Cheng J.-F."/>
            <person name="Bruce D."/>
            <person name="Goodwin L."/>
            <person name="Pitluck S."/>
            <person name="Chertkov O."/>
            <person name="Davenport K.W."/>
            <person name="Detter J.C."/>
            <person name="Han C."/>
            <person name="Tapia R."/>
            <person name="Land M."/>
            <person name="Hauser L."/>
            <person name="Chang Y.-J."/>
            <person name="Jeffries C."/>
            <person name="Kyrpides N."/>
            <person name="Ivanova N."/>
            <person name="Mikhailova N."/>
            <person name="Shelobolina E.S."/>
            <person name="Picardal F."/>
            <person name="Roden E."/>
            <person name="Emerson D."/>
            <person name="Woyke T."/>
        </authorList>
    </citation>
    <scope>NUCLEOTIDE SEQUENCE [LARGE SCALE GENOMIC DNA]</scope>
    <source>
        <strain evidence="10 11">ES-2</strain>
    </source>
</reference>
<name>D9SHQ2_GALCS</name>
<comment type="similarity">
    <text evidence="1">Belongs to the beta-class carbonic anhydrase family.</text>
</comment>
<dbReference type="InterPro" id="IPR045066">
    <property type="entry name" value="Beta_CA_cladeB"/>
</dbReference>
<dbReference type="eggNOG" id="COG0288">
    <property type="taxonomic scope" value="Bacteria"/>
</dbReference>
<evidence type="ECO:0000256" key="7">
    <source>
        <dbReference type="ARBA" id="ARBA00031969"/>
    </source>
</evidence>
<keyword evidence="11" id="KW-1185">Reference proteome</keyword>
<sequence>MSEGGDEMNSSALAHRASAAAADRRWPQPLIEGFLRFRDNHFPSDDIEYLRLFSEGQKPKFLIVGCCDSRVDPALIFNCAPGELFVVRNVANIVPPNEARIGHHGTTAAIEYGVCNLGVEHIVVLGHEHCGGIQNLLKTRGAGNPDSFIDDWMRLVESARVSVERDYVHATEEVRGRACEQRAILVSLKNLLTFPWIAQRVAERALRIHGWYFDIKQGQLLGYNDATGEFEPL</sequence>
<evidence type="ECO:0000256" key="9">
    <source>
        <dbReference type="PIRSR" id="PIRSR601765-1"/>
    </source>
</evidence>
<keyword evidence="6 10" id="KW-0456">Lyase</keyword>
<dbReference type="EC" id="4.2.1.1" evidence="2"/>
<dbReference type="PANTHER" id="PTHR11002">
    <property type="entry name" value="CARBONIC ANHYDRASE"/>
    <property type="match status" value="1"/>
</dbReference>
<gene>
    <name evidence="10" type="ordered locus">Galf_0040</name>
</gene>
<comment type="catalytic activity">
    <reaction evidence="8">
        <text>hydrogencarbonate + H(+) = CO2 + H2O</text>
        <dbReference type="Rhea" id="RHEA:10748"/>
        <dbReference type="ChEBI" id="CHEBI:15377"/>
        <dbReference type="ChEBI" id="CHEBI:15378"/>
        <dbReference type="ChEBI" id="CHEBI:16526"/>
        <dbReference type="ChEBI" id="CHEBI:17544"/>
        <dbReference type="EC" id="4.2.1.1"/>
    </reaction>
</comment>
<dbReference type="Gene3D" id="3.40.1050.10">
    <property type="entry name" value="Carbonic anhydrase"/>
    <property type="match status" value="1"/>
</dbReference>
<feature type="binding site" evidence="9">
    <location>
        <position position="68"/>
    </location>
    <ligand>
        <name>Zn(2+)</name>
        <dbReference type="ChEBI" id="CHEBI:29105"/>
    </ligand>
</feature>
<accession>D9SHQ2</accession>
<dbReference type="SMART" id="SM00947">
    <property type="entry name" value="Pro_CA"/>
    <property type="match status" value="1"/>
</dbReference>
<evidence type="ECO:0000313" key="10">
    <source>
        <dbReference type="EMBL" id="ADL54085.1"/>
    </source>
</evidence>
<dbReference type="FunFam" id="3.40.1050.10:FF:000003">
    <property type="entry name" value="Carbonic anhydrase"/>
    <property type="match status" value="1"/>
</dbReference>
<dbReference type="HOGENOM" id="CLU_053879_5_3_4"/>
<dbReference type="GO" id="GO:0008270">
    <property type="term" value="F:zinc ion binding"/>
    <property type="evidence" value="ECO:0007669"/>
    <property type="project" value="InterPro"/>
</dbReference>
<evidence type="ECO:0000256" key="3">
    <source>
        <dbReference type="ARBA" id="ARBA00014628"/>
    </source>
</evidence>
<dbReference type="PANTHER" id="PTHR11002:SF76">
    <property type="entry name" value="CARBONIC ANHYDRASE"/>
    <property type="match status" value="1"/>
</dbReference>
<evidence type="ECO:0000256" key="8">
    <source>
        <dbReference type="ARBA" id="ARBA00048348"/>
    </source>
</evidence>
<dbReference type="CDD" id="cd00884">
    <property type="entry name" value="beta_CA_cladeB"/>
    <property type="match status" value="1"/>
</dbReference>
<evidence type="ECO:0000256" key="5">
    <source>
        <dbReference type="ARBA" id="ARBA00022833"/>
    </source>
</evidence>
<dbReference type="InterPro" id="IPR001765">
    <property type="entry name" value="Carbonic_anhydrase"/>
</dbReference>
<dbReference type="Pfam" id="PF00484">
    <property type="entry name" value="Pro_CA"/>
    <property type="match status" value="1"/>
</dbReference>
<keyword evidence="5 9" id="KW-0862">Zinc</keyword>
<dbReference type="InterPro" id="IPR036874">
    <property type="entry name" value="Carbonic_anhydrase_sf"/>
</dbReference>
<dbReference type="SUPFAM" id="SSF53056">
    <property type="entry name" value="beta-carbonic anhydrase, cab"/>
    <property type="match status" value="1"/>
</dbReference>
<dbReference type="EMBL" id="CP002159">
    <property type="protein sequence ID" value="ADL54085.1"/>
    <property type="molecule type" value="Genomic_DNA"/>
</dbReference>
<keyword evidence="4 9" id="KW-0479">Metal-binding</keyword>
<dbReference type="AlphaFoldDB" id="D9SHQ2"/>
<evidence type="ECO:0000256" key="6">
    <source>
        <dbReference type="ARBA" id="ARBA00023239"/>
    </source>
</evidence>
<evidence type="ECO:0000256" key="1">
    <source>
        <dbReference type="ARBA" id="ARBA00006217"/>
    </source>
</evidence>
<evidence type="ECO:0000256" key="4">
    <source>
        <dbReference type="ARBA" id="ARBA00022723"/>
    </source>
</evidence>
<dbReference type="KEGG" id="gca:Galf_0040"/>
<feature type="binding site" evidence="9">
    <location>
        <position position="130"/>
    </location>
    <ligand>
        <name>Zn(2+)</name>
        <dbReference type="ChEBI" id="CHEBI:29105"/>
    </ligand>
</feature>
<dbReference type="STRING" id="395494.Galf_0040"/>
<feature type="binding site" evidence="9">
    <location>
        <position position="127"/>
    </location>
    <ligand>
        <name>Zn(2+)</name>
        <dbReference type="ChEBI" id="CHEBI:29105"/>
    </ligand>
</feature>
<evidence type="ECO:0000256" key="2">
    <source>
        <dbReference type="ARBA" id="ARBA00012925"/>
    </source>
</evidence>
<proteinExistence type="inferred from homology"/>
<comment type="cofactor">
    <cofactor evidence="9">
        <name>Zn(2+)</name>
        <dbReference type="ChEBI" id="CHEBI:29105"/>
    </cofactor>
    <text evidence="9">Binds 1 zinc ion per subunit.</text>
</comment>